<dbReference type="Proteomes" id="UP001595528">
    <property type="component" value="Unassembled WGS sequence"/>
</dbReference>
<evidence type="ECO:0000256" key="7">
    <source>
        <dbReference type="ARBA" id="ARBA00023136"/>
    </source>
</evidence>
<feature type="transmembrane region" description="Helical" evidence="8">
    <location>
        <begin position="121"/>
        <end position="141"/>
    </location>
</feature>
<evidence type="ECO:0000313" key="9">
    <source>
        <dbReference type="EMBL" id="MFC3231456.1"/>
    </source>
</evidence>
<dbReference type="PANTHER" id="PTHR32196:SF21">
    <property type="entry name" value="ABC TRANSPORTER PERMEASE PROTEIN YPHD-RELATED"/>
    <property type="match status" value="1"/>
</dbReference>
<gene>
    <name evidence="9" type="ORF">ACFOGJ_29680</name>
</gene>
<proteinExistence type="predicted"/>
<feature type="transmembrane region" description="Helical" evidence="8">
    <location>
        <begin position="213"/>
        <end position="231"/>
    </location>
</feature>
<reference evidence="10" key="1">
    <citation type="journal article" date="2019" name="Int. J. Syst. Evol. Microbiol.">
        <title>The Global Catalogue of Microorganisms (GCM) 10K type strain sequencing project: providing services to taxonomists for standard genome sequencing and annotation.</title>
        <authorList>
            <consortium name="The Broad Institute Genomics Platform"/>
            <consortium name="The Broad Institute Genome Sequencing Center for Infectious Disease"/>
            <person name="Wu L."/>
            <person name="Ma J."/>
        </authorList>
    </citation>
    <scope>NUCLEOTIDE SEQUENCE [LARGE SCALE GENOMIC DNA]</scope>
    <source>
        <strain evidence="10">KCTC 42964</strain>
    </source>
</reference>
<keyword evidence="4" id="KW-0997">Cell inner membrane</keyword>
<dbReference type="PANTHER" id="PTHR32196">
    <property type="entry name" value="ABC TRANSPORTER PERMEASE PROTEIN YPHD-RELATED-RELATED"/>
    <property type="match status" value="1"/>
</dbReference>
<keyword evidence="6 8" id="KW-1133">Transmembrane helix</keyword>
<evidence type="ECO:0000256" key="8">
    <source>
        <dbReference type="SAM" id="Phobius"/>
    </source>
</evidence>
<keyword evidence="2" id="KW-0813">Transport</keyword>
<dbReference type="RefSeq" id="WP_379906935.1">
    <property type="nucleotide sequence ID" value="NZ_JBHRTR010000054.1"/>
</dbReference>
<sequence>MMRLAVRTSWLRLSRADMLFALAIVALVVFAAFASDAFLTQRNMVNISRQMVTNGFLSLGMLMVIRTGGIDLSVGSVLALAGMLAVGLQAQMPFPLAMAVAVAMGVVVGWLNGWLVARFDLQSFIVTLAMMGSLRGLTYVYADTPRYPEEAAFRSLIGGAFLGPVPVTFIVFAAAVPVVWFYLNHTVSGRAAFAIGVNKEAVRLAGVNVRRHLIFAYIACAVFAAIAGVLLSSRLGIAQPSVGIGYELDAIAAVVIGGGLLGGGGGTVLGVLGGVLALAVVDNVLNLFNVDSYYQQLLKGLIILVAVLARRRRL</sequence>
<keyword evidence="3" id="KW-1003">Cell membrane</keyword>
<keyword evidence="5 8" id="KW-0812">Transmembrane</keyword>
<dbReference type="CDD" id="cd06579">
    <property type="entry name" value="TM_PBP1_transp_AraH_like"/>
    <property type="match status" value="1"/>
</dbReference>
<keyword evidence="10" id="KW-1185">Reference proteome</keyword>
<feature type="transmembrane region" description="Helical" evidence="8">
    <location>
        <begin position="161"/>
        <end position="183"/>
    </location>
</feature>
<feature type="transmembrane region" description="Helical" evidence="8">
    <location>
        <begin position="96"/>
        <end position="115"/>
    </location>
</feature>
<name>A0ABV7LAL2_9PROT</name>
<evidence type="ECO:0000256" key="1">
    <source>
        <dbReference type="ARBA" id="ARBA00004651"/>
    </source>
</evidence>
<protein>
    <submittedName>
        <fullName evidence="9">ABC transporter permease</fullName>
    </submittedName>
</protein>
<evidence type="ECO:0000256" key="5">
    <source>
        <dbReference type="ARBA" id="ARBA00022692"/>
    </source>
</evidence>
<evidence type="ECO:0000256" key="6">
    <source>
        <dbReference type="ARBA" id="ARBA00022989"/>
    </source>
</evidence>
<feature type="transmembrane region" description="Helical" evidence="8">
    <location>
        <begin position="58"/>
        <end position="84"/>
    </location>
</feature>
<evidence type="ECO:0000256" key="2">
    <source>
        <dbReference type="ARBA" id="ARBA00022448"/>
    </source>
</evidence>
<keyword evidence="7 8" id="KW-0472">Membrane</keyword>
<dbReference type="EMBL" id="JBHRTR010000054">
    <property type="protein sequence ID" value="MFC3231456.1"/>
    <property type="molecule type" value="Genomic_DNA"/>
</dbReference>
<dbReference type="InterPro" id="IPR001851">
    <property type="entry name" value="ABC_transp_permease"/>
</dbReference>
<evidence type="ECO:0000256" key="4">
    <source>
        <dbReference type="ARBA" id="ARBA00022519"/>
    </source>
</evidence>
<evidence type="ECO:0000313" key="10">
    <source>
        <dbReference type="Proteomes" id="UP001595528"/>
    </source>
</evidence>
<evidence type="ECO:0000256" key="3">
    <source>
        <dbReference type="ARBA" id="ARBA00022475"/>
    </source>
</evidence>
<dbReference type="Pfam" id="PF02653">
    <property type="entry name" value="BPD_transp_2"/>
    <property type="match status" value="1"/>
</dbReference>
<comment type="caution">
    <text evidence="9">The sequence shown here is derived from an EMBL/GenBank/DDBJ whole genome shotgun (WGS) entry which is preliminary data.</text>
</comment>
<comment type="subcellular location">
    <subcellularLocation>
        <location evidence="1">Cell membrane</location>
        <topology evidence="1">Multi-pass membrane protein</topology>
    </subcellularLocation>
</comment>
<organism evidence="9 10">
    <name type="scientific">Marinibaculum pumilum</name>
    <dbReference type="NCBI Taxonomy" id="1766165"/>
    <lineage>
        <taxon>Bacteria</taxon>
        <taxon>Pseudomonadati</taxon>
        <taxon>Pseudomonadota</taxon>
        <taxon>Alphaproteobacteria</taxon>
        <taxon>Rhodospirillales</taxon>
        <taxon>Rhodospirillaceae</taxon>
        <taxon>Marinibaculum</taxon>
    </lineage>
</organism>
<accession>A0ABV7LAL2</accession>
<feature type="transmembrane region" description="Helical" evidence="8">
    <location>
        <begin position="251"/>
        <end position="281"/>
    </location>
</feature>